<dbReference type="Proteomes" id="UP000694419">
    <property type="component" value="Unplaced"/>
</dbReference>
<evidence type="ECO:0000256" key="3">
    <source>
        <dbReference type="SAM" id="MobiDB-lite"/>
    </source>
</evidence>
<reference evidence="4" key="2">
    <citation type="submission" date="2025-09" db="UniProtKB">
        <authorList>
            <consortium name="Ensembl"/>
        </authorList>
    </citation>
    <scope>IDENTIFICATION</scope>
</reference>
<protein>
    <submittedName>
        <fullName evidence="4">Uncharacterized protein</fullName>
    </submittedName>
</protein>
<feature type="region of interest" description="Disordered" evidence="3">
    <location>
        <begin position="50"/>
        <end position="87"/>
    </location>
</feature>
<dbReference type="PANTHER" id="PTHR22812">
    <property type="entry name" value="CHROMOBOX PROTEIN"/>
    <property type="match status" value="1"/>
</dbReference>
<feature type="compositionally biased region" description="Basic and acidic residues" evidence="3">
    <location>
        <begin position="52"/>
        <end position="86"/>
    </location>
</feature>
<dbReference type="InterPro" id="IPR051219">
    <property type="entry name" value="Heterochromatin_chromo-domain"/>
</dbReference>
<evidence type="ECO:0000256" key="1">
    <source>
        <dbReference type="ARBA" id="ARBA00004123"/>
    </source>
</evidence>
<dbReference type="AlphaFoldDB" id="A0A8C3JKA7"/>
<evidence type="ECO:0000313" key="5">
    <source>
        <dbReference type="Proteomes" id="UP000694419"/>
    </source>
</evidence>
<evidence type="ECO:0000256" key="2">
    <source>
        <dbReference type="ARBA" id="ARBA00023242"/>
    </source>
</evidence>
<dbReference type="Gene3D" id="2.40.50.40">
    <property type="match status" value="1"/>
</dbReference>
<keyword evidence="2" id="KW-0539">Nucleus</keyword>
<sequence>MKVSKDGKISICTFKKPALHNEKKDNLLKVSHVAKNLDCPELTEAFLNSQKAGKEKTDGARRKSLSDNESDDSKSKKKCDSVDKPRGFARGLDPEQIIGAMDNSGKLMFLMECTVLVHIKRGWVVAHRLMRQLHFRSKAAGDILINLVFLEKQSLYNHYLFPLPSKTKKALASIGSVLQ</sequence>
<accession>A0A8C3JKA7</accession>
<proteinExistence type="predicted"/>
<organism evidence="4 5">
    <name type="scientific">Calidris pygmaea</name>
    <name type="common">Spoon-billed sandpiper</name>
    <dbReference type="NCBI Taxonomy" id="425635"/>
    <lineage>
        <taxon>Eukaryota</taxon>
        <taxon>Metazoa</taxon>
        <taxon>Chordata</taxon>
        <taxon>Craniata</taxon>
        <taxon>Vertebrata</taxon>
        <taxon>Euteleostomi</taxon>
        <taxon>Archelosauria</taxon>
        <taxon>Archosauria</taxon>
        <taxon>Dinosauria</taxon>
        <taxon>Saurischia</taxon>
        <taxon>Theropoda</taxon>
        <taxon>Coelurosauria</taxon>
        <taxon>Aves</taxon>
        <taxon>Neognathae</taxon>
        <taxon>Neoaves</taxon>
        <taxon>Charadriiformes</taxon>
        <taxon>Scolopacidae</taxon>
        <taxon>Calidris</taxon>
    </lineage>
</organism>
<reference evidence="4" key="1">
    <citation type="submission" date="2025-08" db="UniProtKB">
        <authorList>
            <consortium name="Ensembl"/>
        </authorList>
    </citation>
    <scope>IDENTIFICATION</scope>
</reference>
<name>A0A8C3JKA7_9CHAR</name>
<dbReference type="InterPro" id="IPR016197">
    <property type="entry name" value="Chromo-like_dom_sf"/>
</dbReference>
<dbReference type="Ensembl" id="ENSCPGT00000009343.1">
    <property type="protein sequence ID" value="ENSCPGP00000008503.1"/>
    <property type="gene ID" value="ENSCPGG00000006017.1"/>
</dbReference>
<evidence type="ECO:0000313" key="4">
    <source>
        <dbReference type="Ensembl" id="ENSCPGP00000008503.1"/>
    </source>
</evidence>
<dbReference type="SUPFAM" id="SSF54160">
    <property type="entry name" value="Chromo domain-like"/>
    <property type="match status" value="1"/>
</dbReference>
<comment type="subcellular location">
    <subcellularLocation>
        <location evidence="1">Nucleus</location>
    </subcellularLocation>
</comment>
<keyword evidence="5" id="KW-1185">Reference proteome</keyword>
<dbReference type="GO" id="GO:0005634">
    <property type="term" value="C:nucleus"/>
    <property type="evidence" value="ECO:0007669"/>
    <property type="project" value="UniProtKB-SubCell"/>
</dbReference>